<dbReference type="SUPFAM" id="SSF51735">
    <property type="entry name" value="NAD(P)-binding Rossmann-fold domains"/>
    <property type="match status" value="1"/>
</dbReference>
<evidence type="ECO:0000313" key="2">
    <source>
        <dbReference type="EMBL" id="GGE12547.1"/>
    </source>
</evidence>
<organism evidence="2 3">
    <name type="scientific">Marinithermofilum abyssi</name>
    <dbReference type="NCBI Taxonomy" id="1571185"/>
    <lineage>
        <taxon>Bacteria</taxon>
        <taxon>Bacillati</taxon>
        <taxon>Bacillota</taxon>
        <taxon>Bacilli</taxon>
        <taxon>Bacillales</taxon>
        <taxon>Thermoactinomycetaceae</taxon>
        <taxon>Marinithermofilum</taxon>
    </lineage>
</organism>
<accession>A0A8J2YDP6</accession>
<comment type="caution">
    <text evidence="2">The sequence shown here is derived from an EMBL/GenBank/DDBJ whole genome shotgun (WGS) entry which is preliminary data.</text>
</comment>
<gene>
    <name evidence="2" type="ORF">GCM10011571_12470</name>
</gene>
<evidence type="ECO:0008006" key="4">
    <source>
        <dbReference type="Google" id="ProtNLM"/>
    </source>
</evidence>
<reference evidence="2" key="2">
    <citation type="submission" date="2020-09" db="EMBL/GenBank/DDBJ databases">
        <authorList>
            <person name="Sun Q."/>
            <person name="Zhou Y."/>
        </authorList>
    </citation>
    <scope>NUCLEOTIDE SEQUENCE</scope>
    <source>
        <strain evidence="2">CGMCC 1.15179</strain>
    </source>
</reference>
<protein>
    <recommendedName>
        <fullName evidence="4">Enoyl-(Acyl carrier protein) reductase</fullName>
    </recommendedName>
</protein>
<feature type="region of interest" description="Disordered" evidence="1">
    <location>
        <begin position="1"/>
        <end position="21"/>
    </location>
</feature>
<dbReference type="InterPro" id="IPR036291">
    <property type="entry name" value="NAD(P)-bd_dom_sf"/>
</dbReference>
<evidence type="ECO:0000256" key="1">
    <source>
        <dbReference type="SAM" id="MobiDB-lite"/>
    </source>
</evidence>
<proteinExistence type="predicted"/>
<sequence>METALQSLESGEKAQMRGRAAKPGEVVKVVAFLASNDASFVNGSVLFVDDGAAVFKR</sequence>
<dbReference type="EMBL" id="BMHQ01000003">
    <property type="protein sequence ID" value="GGE12547.1"/>
    <property type="molecule type" value="Genomic_DNA"/>
</dbReference>
<dbReference type="Gene3D" id="3.40.50.720">
    <property type="entry name" value="NAD(P)-binding Rossmann-like Domain"/>
    <property type="match status" value="1"/>
</dbReference>
<dbReference type="AlphaFoldDB" id="A0A8J2YDP6"/>
<dbReference type="Proteomes" id="UP000625210">
    <property type="component" value="Unassembled WGS sequence"/>
</dbReference>
<name>A0A8J2YDP6_9BACL</name>
<dbReference type="Pfam" id="PF13561">
    <property type="entry name" value="adh_short_C2"/>
    <property type="match status" value="1"/>
</dbReference>
<evidence type="ECO:0000313" key="3">
    <source>
        <dbReference type="Proteomes" id="UP000625210"/>
    </source>
</evidence>
<keyword evidence="3" id="KW-1185">Reference proteome</keyword>
<reference evidence="2" key="1">
    <citation type="journal article" date="2014" name="Int. J. Syst. Evol. Microbiol.">
        <title>Complete genome sequence of Corynebacterium casei LMG S-19264T (=DSM 44701T), isolated from a smear-ripened cheese.</title>
        <authorList>
            <consortium name="US DOE Joint Genome Institute (JGI-PGF)"/>
            <person name="Walter F."/>
            <person name="Albersmeier A."/>
            <person name="Kalinowski J."/>
            <person name="Ruckert C."/>
        </authorList>
    </citation>
    <scope>NUCLEOTIDE SEQUENCE</scope>
    <source>
        <strain evidence="2">CGMCC 1.15179</strain>
    </source>
</reference>
<dbReference type="InterPro" id="IPR002347">
    <property type="entry name" value="SDR_fam"/>
</dbReference>